<evidence type="ECO:0000256" key="4">
    <source>
        <dbReference type="ARBA" id="ARBA00022723"/>
    </source>
</evidence>
<dbReference type="STRING" id="763406.A0A1E3NLH9"/>
<keyword evidence="8 12" id="KW-0694">RNA-binding</keyword>
<dbReference type="InterPro" id="IPR036855">
    <property type="entry name" value="Znf_CCCH_sf"/>
</dbReference>
<dbReference type="AlphaFoldDB" id="A0A1E3NLH9"/>
<feature type="zinc finger region" description="C3H1-type" evidence="11">
    <location>
        <begin position="239"/>
        <end position="267"/>
    </location>
</feature>
<sequence length="400" mass="43999">MSIPAKPAVASTSVSAAIPNIPMVPPLGPNSGTNNSNSGGNNSTVGGASGGGAGAGANFPMNMKMNMPMNMNLPMGMGMPAGMNMPMMPMGVPPMNMNMNMGMGMNMNMGMNMPPGNAGGNGNGMLPIQPGPDMMESKYDPAIVMKQNQIIQQVQNKAQSRTHFAFEPFLNKEYNLGLDPDRPTCEYWIHSNGTDCPLGADCPLKHPSKIFKNKIVCKYWLRGLCKMGENCDFLHEYNLSRMPECAYYATNGVCTQSPECIYLHVDPQSKVPECWNYNNMGFCPDGPNCSKRHVRKVMCERYLAGFCPKGKDCESTHPKFKLGLLHGRFKIFTDEELIGKRLKDKEDYENKIRLERDLRERGLAPEVRLEVTEEDDYDPGSVPSGKPEKEEAVDKSGDGQ</sequence>
<evidence type="ECO:0000256" key="7">
    <source>
        <dbReference type="ARBA" id="ARBA00022833"/>
    </source>
</evidence>
<keyword evidence="5 12" id="KW-0677">Repeat</keyword>
<keyword evidence="9 12" id="KW-0539">Nucleus</keyword>
<keyword evidence="4 11" id="KW-0479">Metal-binding</keyword>
<dbReference type="Pfam" id="PF14608">
    <property type="entry name" value="zf-CCCH_2"/>
    <property type="match status" value="3"/>
</dbReference>
<comment type="function">
    <text evidence="10 12">Component of the cleavage factor I (CF I) involved in pre-mRNA 3'-end processing.</text>
</comment>
<evidence type="ECO:0000256" key="5">
    <source>
        <dbReference type="ARBA" id="ARBA00022737"/>
    </source>
</evidence>
<feature type="compositionally biased region" description="Basic and acidic residues" evidence="13">
    <location>
        <begin position="386"/>
        <end position="400"/>
    </location>
</feature>
<feature type="zinc finger region" description="C3H1-type" evidence="11">
    <location>
        <begin position="179"/>
        <end position="209"/>
    </location>
</feature>
<feature type="region of interest" description="Disordered" evidence="13">
    <location>
        <begin position="363"/>
        <end position="400"/>
    </location>
</feature>
<evidence type="ECO:0000256" key="2">
    <source>
        <dbReference type="ARBA" id="ARBA00008907"/>
    </source>
</evidence>
<dbReference type="GeneID" id="30178029"/>
<evidence type="ECO:0000256" key="13">
    <source>
        <dbReference type="SAM" id="MobiDB-lite"/>
    </source>
</evidence>
<name>A0A1E3NLH9_9ASCO</name>
<feature type="region of interest" description="Disordered" evidence="13">
    <location>
        <begin position="25"/>
        <end position="47"/>
    </location>
</feature>
<feature type="domain" description="C3H1-type" evidence="14">
    <location>
        <begin position="298"/>
        <end position="320"/>
    </location>
</feature>
<feature type="domain" description="C3H1-type" evidence="14">
    <location>
        <begin position="211"/>
        <end position="238"/>
    </location>
</feature>
<feature type="domain" description="C3H1-type" evidence="14">
    <location>
        <begin position="268"/>
        <end position="296"/>
    </location>
</feature>
<keyword evidence="7 11" id="KW-0862">Zinc</keyword>
<evidence type="ECO:0000259" key="14">
    <source>
        <dbReference type="PROSITE" id="PS50103"/>
    </source>
</evidence>
<dbReference type="PANTHER" id="PTHR23102:SF24">
    <property type="entry name" value="CLEAVAGE AND POLYADENYLATION SPECIFICITY FACTOR SUBUNIT 4"/>
    <property type="match status" value="1"/>
</dbReference>
<dbReference type="SMART" id="SM00356">
    <property type="entry name" value="ZnF_C3H1"/>
    <property type="match status" value="5"/>
</dbReference>
<dbReference type="InterPro" id="IPR000571">
    <property type="entry name" value="Znf_CCCH"/>
</dbReference>
<evidence type="ECO:0000256" key="9">
    <source>
        <dbReference type="ARBA" id="ARBA00023242"/>
    </source>
</evidence>
<organism evidence="15 16">
    <name type="scientific">Pichia membranifaciens NRRL Y-2026</name>
    <dbReference type="NCBI Taxonomy" id="763406"/>
    <lineage>
        <taxon>Eukaryota</taxon>
        <taxon>Fungi</taxon>
        <taxon>Dikarya</taxon>
        <taxon>Ascomycota</taxon>
        <taxon>Saccharomycotina</taxon>
        <taxon>Pichiomycetes</taxon>
        <taxon>Pichiales</taxon>
        <taxon>Pichiaceae</taxon>
        <taxon>Pichia</taxon>
    </lineage>
</organism>
<dbReference type="Gene3D" id="4.10.1000.10">
    <property type="entry name" value="Zinc finger, CCCH-type"/>
    <property type="match status" value="1"/>
</dbReference>
<evidence type="ECO:0000256" key="6">
    <source>
        <dbReference type="ARBA" id="ARBA00022771"/>
    </source>
</evidence>
<feature type="zinc finger region" description="C3H1-type" evidence="11">
    <location>
        <begin position="268"/>
        <end position="296"/>
    </location>
</feature>
<proteinExistence type="inferred from homology"/>
<accession>A0A1E3NLH9</accession>
<evidence type="ECO:0000256" key="11">
    <source>
        <dbReference type="PROSITE-ProRule" id="PRU00723"/>
    </source>
</evidence>
<comment type="similarity">
    <text evidence="2 12">Belongs to the CPSF4/YTH1 family.</text>
</comment>
<dbReference type="PROSITE" id="PS50103">
    <property type="entry name" value="ZF_C3H1"/>
    <property type="match status" value="5"/>
</dbReference>
<evidence type="ECO:0000256" key="10">
    <source>
        <dbReference type="ARBA" id="ARBA00024826"/>
    </source>
</evidence>
<feature type="compositionally biased region" description="Low complexity" evidence="13">
    <location>
        <begin position="30"/>
        <end position="46"/>
    </location>
</feature>
<dbReference type="EMBL" id="KV454003">
    <property type="protein sequence ID" value="ODQ46989.1"/>
    <property type="molecule type" value="Genomic_DNA"/>
</dbReference>
<feature type="domain" description="C3H1-type" evidence="14">
    <location>
        <begin position="179"/>
        <end position="209"/>
    </location>
</feature>
<keyword evidence="6 11" id="KW-0863">Zinc-finger</keyword>
<dbReference type="GO" id="GO:0003723">
    <property type="term" value="F:RNA binding"/>
    <property type="evidence" value="ECO:0007669"/>
    <property type="project" value="UniProtKB-UniRule"/>
</dbReference>
<dbReference type="GO" id="GO:0005634">
    <property type="term" value="C:nucleus"/>
    <property type="evidence" value="ECO:0007669"/>
    <property type="project" value="UniProtKB-SubCell"/>
</dbReference>
<gene>
    <name evidence="15" type="ORF">PICMEDRAFT_16784</name>
</gene>
<reference evidence="15 16" key="1">
    <citation type="journal article" date="2016" name="Proc. Natl. Acad. Sci. U.S.A.">
        <title>Comparative genomics of biotechnologically important yeasts.</title>
        <authorList>
            <person name="Riley R."/>
            <person name="Haridas S."/>
            <person name="Wolfe K.H."/>
            <person name="Lopes M.R."/>
            <person name="Hittinger C.T."/>
            <person name="Goeker M."/>
            <person name="Salamov A.A."/>
            <person name="Wisecaver J.H."/>
            <person name="Long T.M."/>
            <person name="Calvey C.H."/>
            <person name="Aerts A.L."/>
            <person name="Barry K.W."/>
            <person name="Choi C."/>
            <person name="Clum A."/>
            <person name="Coughlan A.Y."/>
            <person name="Deshpande S."/>
            <person name="Douglass A.P."/>
            <person name="Hanson S.J."/>
            <person name="Klenk H.-P."/>
            <person name="LaButti K.M."/>
            <person name="Lapidus A."/>
            <person name="Lindquist E.A."/>
            <person name="Lipzen A.M."/>
            <person name="Meier-Kolthoff J.P."/>
            <person name="Ohm R.A."/>
            <person name="Otillar R.P."/>
            <person name="Pangilinan J.L."/>
            <person name="Peng Y."/>
            <person name="Rokas A."/>
            <person name="Rosa C.A."/>
            <person name="Scheuner C."/>
            <person name="Sibirny A.A."/>
            <person name="Slot J.C."/>
            <person name="Stielow J.B."/>
            <person name="Sun H."/>
            <person name="Kurtzman C.P."/>
            <person name="Blackwell M."/>
            <person name="Grigoriev I.V."/>
            <person name="Jeffries T.W."/>
        </authorList>
    </citation>
    <scope>NUCLEOTIDE SEQUENCE [LARGE SCALE GENOMIC DNA]</scope>
    <source>
        <strain evidence="15 16">NRRL Y-2026</strain>
    </source>
</reference>
<evidence type="ECO:0000313" key="16">
    <source>
        <dbReference type="Proteomes" id="UP000094455"/>
    </source>
</evidence>
<dbReference type="GO" id="GO:0008270">
    <property type="term" value="F:zinc ion binding"/>
    <property type="evidence" value="ECO:0007669"/>
    <property type="project" value="UniProtKB-KW"/>
</dbReference>
<evidence type="ECO:0000256" key="3">
    <source>
        <dbReference type="ARBA" id="ARBA00022664"/>
    </source>
</evidence>
<dbReference type="RefSeq" id="XP_019018102.1">
    <property type="nucleotide sequence ID" value="XM_019161342.1"/>
</dbReference>
<dbReference type="OrthoDB" id="1914176at2759"/>
<protein>
    <recommendedName>
        <fullName evidence="12">mRNA 3'-end-processing protein</fullName>
    </recommendedName>
</protein>
<feature type="zinc finger region" description="C3H1-type" evidence="11">
    <location>
        <begin position="298"/>
        <end position="320"/>
    </location>
</feature>
<evidence type="ECO:0000256" key="1">
    <source>
        <dbReference type="ARBA" id="ARBA00004123"/>
    </source>
</evidence>
<dbReference type="Proteomes" id="UP000094455">
    <property type="component" value="Unassembled WGS sequence"/>
</dbReference>
<keyword evidence="3 12" id="KW-0507">mRNA processing</keyword>
<dbReference type="PANTHER" id="PTHR23102">
    <property type="entry name" value="CLEAVAGE AND POLYADENYLATION SPECIFICITY FACTOR SUBUNIT 4-RELATED"/>
    <property type="match status" value="1"/>
</dbReference>
<comment type="subcellular location">
    <subcellularLocation>
        <location evidence="1 12">Nucleus</location>
    </subcellularLocation>
</comment>
<evidence type="ECO:0000256" key="8">
    <source>
        <dbReference type="ARBA" id="ARBA00022884"/>
    </source>
</evidence>
<feature type="domain" description="C3H1-type" evidence="14">
    <location>
        <begin position="239"/>
        <end position="267"/>
    </location>
</feature>
<dbReference type="InterPro" id="IPR045348">
    <property type="entry name" value="CPSF4/Yth1"/>
</dbReference>
<feature type="zinc finger region" description="C3H1-type" evidence="11">
    <location>
        <begin position="211"/>
        <end position="238"/>
    </location>
</feature>
<dbReference type="GO" id="GO:0031124">
    <property type="term" value="P:mRNA 3'-end processing"/>
    <property type="evidence" value="ECO:0007669"/>
    <property type="project" value="UniProtKB-UniRule"/>
</dbReference>
<dbReference type="FunFam" id="4.10.1000.10:FF:000017">
    <property type="entry name" value="Cleavage and polyadenylation specificity factor 30 kDa subunit"/>
    <property type="match status" value="1"/>
</dbReference>
<keyword evidence="16" id="KW-1185">Reference proteome</keyword>
<evidence type="ECO:0000313" key="15">
    <source>
        <dbReference type="EMBL" id="ODQ46989.1"/>
    </source>
</evidence>
<dbReference type="SUPFAM" id="SSF90229">
    <property type="entry name" value="CCCH zinc finger"/>
    <property type="match status" value="1"/>
</dbReference>
<evidence type="ECO:0000256" key="12">
    <source>
        <dbReference type="RuleBase" id="RU369008"/>
    </source>
</evidence>